<accession>A0A077R0P4</accession>
<name>A0A077R0P4_9BASI</name>
<dbReference type="GO" id="GO:0005737">
    <property type="term" value="C:cytoplasm"/>
    <property type="evidence" value="ECO:0007669"/>
    <property type="project" value="TreeGrafter"/>
</dbReference>
<evidence type="ECO:0000259" key="5">
    <source>
        <dbReference type="Pfam" id="PF10312"/>
    </source>
</evidence>
<comment type="similarity">
    <text evidence="1">Belongs to the CACTIN family.</text>
</comment>
<organism evidence="6">
    <name type="scientific">Melanopsichium pennsylvanicum 4</name>
    <dbReference type="NCBI Taxonomy" id="1398559"/>
    <lineage>
        <taxon>Eukaryota</taxon>
        <taxon>Fungi</taxon>
        <taxon>Dikarya</taxon>
        <taxon>Basidiomycota</taxon>
        <taxon>Ustilaginomycotina</taxon>
        <taxon>Ustilaginomycetes</taxon>
        <taxon>Ustilaginales</taxon>
        <taxon>Ustilaginaceae</taxon>
        <taxon>Melanopsichium</taxon>
    </lineage>
</organism>
<dbReference type="InterPro" id="IPR019134">
    <property type="entry name" value="Cactin_C"/>
</dbReference>
<evidence type="ECO:0000256" key="3">
    <source>
        <dbReference type="SAM" id="MobiDB-lite"/>
    </source>
</evidence>
<reference evidence="6" key="1">
    <citation type="journal article" date="2014" name="Genome Biol. Evol.">
        <title>Gene Loss Rather Than Gene Gain Is Associated with a Host Jump from Monocots to Dicots in the Smut Fungus Melanopsichium pennsylvanicum.</title>
        <authorList>
            <person name="Sharma R."/>
            <person name="Mishra B."/>
            <person name="Runge F."/>
            <person name="Thines M."/>
        </authorList>
    </citation>
    <scope>NUCLEOTIDE SEQUENCE</scope>
    <source>
        <strain evidence="6">4</strain>
    </source>
</reference>
<dbReference type="PANTHER" id="PTHR21737">
    <property type="entry name" value="POLYGLUTAMINE BINDING PROTEIN 1/MARVEL MEMBRANE-ASSOCIATING DOMAIN CONTAINING 3"/>
    <property type="match status" value="1"/>
</dbReference>
<dbReference type="Pfam" id="PF10312">
    <property type="entry name" value="Cactin_mid"/>
    <property type="match status" value="1"/>
</dbReference>
<dbReference type="AlphaFoldDB" id="A0A077R0P4"/>
<proteinExistence type="inferred from homology"/>
<dbReference type="Pfam" id="PF09732">
    <property type="entry name" value="CactinC_cactus"/>
    <property type="match status" value="1"/>
</dbReference>
<feature type="compositionally biased region" description="Basic and acidic residues" evidence="3">
    <location>
        <begin position="7"/>
        <end position="50"/>
    </location>
</feature>
<dbReference type="GO" id="GO:0005681">
    <property type="term" value="C:spliceosomal complex"/>
    <property type="evidence" value="ECO:0007669"/>
    <property type="project" value="TreeGrafter"/>
</dbReference>
<feature type="compositionally biased region" description="Basic and acidic residues" evidence="3">
    <location>
        <begin position="97"/>
        <end position="136"/>
    </location>
</feature>
<evidence type="ECO:0000259" key="4">
    <source>
        <dbReference type="Pfam" id="PF09732"/>
    </source>
</evidence>
<feature type="domain" description="Splicing factor Cactin C-terminal" evidence="4">
    <location>
        <begin position="598"/>
        <end position="722"/>
    </location>
</feature>
<feature type="compositionally biased region" description="Basic residues" evidence="3">
    <location>
        <begin position="51"/>
        <end position="67"/>
    </location>
</feature>
<feature type="region of interest" description="Disordered" evidence="3">
    <location>
        <begin position="1"/>
        <end position="147"/>
    </location>
</feature>
<feature type="domain" description="Splicing factor cactin central" evidence="5">
    <location>
        <begin position="234"/>
        <end position="439"/>
    </location>
</feature>
<dbReference type="SMART" id="SM01050">
    <property type="entry name" value="CactinC_cactus"/>
    <property type="match status" value="1"/>
</dbReference>
<dbReference type="InterPro" id="IPR018816">
    <property type="entry name" value="Cactin_central"/>
</dbReference>
<evidence type="ECO:0000256" key="1">
    <source>
        <dbReference type="ARBA" id="ARBA00006895"/>
    </source>
</evidence>
<evidence type="ECO:0000313" key="6">
    <source>
        <dbReference type="EMBL" id="CDI52452.1"/>
    </source>
</evidence>
<evidence type="ECO:0000256" key="2">
    <source>
        <dbReference type="ARBA" id="ARBA00034534"/>
    </source>
</evidence>
<sequence length="722" mass="85109">MPSSSRSHHEHDRQGPSSSRDDHDSSQHKRRHRQDDDHGPSKDRRRSPDSHRRHREYPHSKRGHSPRSYRDDDRRDRSDRQHRHRDKQVEPGSSSRSRHDHDRDHRKEISSKRRETSEERRVRKAARREEKLKQLEESLLDEEDGAAQRTAAADLMMYSAEDNPFNDPTLGHKFNWEKKQAKERKQGMTREEAERRDAQRRQEAMLEIEKLNAKRAEREKLAAEREEEESRMARLAESAQMASWVAKEDDFHLEQAQRRAVIRVKENRAKPIDLLSINLQWADPNIIAEQEIKQDDDDDEAGLEIDLDEPYTIFQDLTLEETEELHQDIQMYLQLEKNDAHLDFWRSMLIVCDDKLEEIKEEQEMGAGDATTVHARQDPEERGRINSMLSSKSIGELQQLQDQVRTKLASGEPVDVEYWERVLKSIVVWRAKARLRGMHEAVLSNRLEYLRRKQRDEAARQEHELLVQTAEDLEGEEPDAMGAQEAAKAEADAEEAALEALYDPDEMEPAPIDASKLSYEDRRLSIKTVREDLEELVVARRRVTGQLFIPKTHHNNNLEGSSEDQADRMFMAEASKALDVTEEIMASDENLSHETYQWEDKYRPRKPRFFNRVHTGFDWNKYNQTHYDSDNPPPKTVQGYKFNIFYPDLIEKTVAPTYKIIKEKGEQDTVLLRFSAGPPYEDIAFRIVNREWEYSHKRGFRNSFDRGVLQLHFNFKRLRYRK</sequence>
<feature type="region of interest" description="Disordered" evidence="3">
    <location>
        <begin position="163"/>
        <end position="200"/>
    </location>
</feature>
<dbReference type="EMBL" id="HG529541">
    <property type="protein sequence ID" value="CDI52452.1"/>
    <property type="molecule type" value="Genomic_DNA"/>
</dbReference>
<protein>
    <recommendedName>
        <fullName evidence="2">Splicing factor Cactin</fullName>
    </recommendedName>
</protein>
<feature type="compositionally biased region" description="Basic and acidic residues" evidence="3">
    <location>
        <begin position="174"/>
        <end position="200"/>
    </location>
</feature>
<dbReference type="GO" id="GO:0045292">
    <property type="term" value="P:mRNA cis splicing, via spliceosome"/>
    <property type="evidence" value="ECO:0007669"/>
    <property type="project" value="TreeGrafter"/>
</dbReference>
<dbReference type="PANTHER" id="PTHR21737:SF4">
    <property type="entry name" value="SPLICING FACTOR CACTIN"/>
    <property type="match status" value="1"/>
</dbReference>
<feature type="compositionally biased region" description="Basic and acidic residues" evidence="3">
    <location>
        <begin position="68"/>
        <end position="79"/>
    </location>
</feature>